<comment type="caution">
    <text evidence="12">The sequence shown here is derived from an EMBL/GenBank/DDBJ whole genome shotgun (WGS) entry which is preliminary data.</text>
</comment>
<dbReference type="GO" id="GO:0005886">
    <property type="term" value="C:plasma membrane"/>
    <property type="evidence" value="ECO:0007669"/>
    <property type="project" value="UniProtKB-SubCell"/>
</dbReference>
<accession>A0A507CEM7</accession>
<dbReference type="Pfam" id="PF03142">
    <property type="entry name" value="Chitin_synth_2"/>
    <property type="match status" value="1"/>
</dbReference>
<comment type="subcellular location">
    <subcellularLocation>
        <location evidence="1">Cell membrane</location>
        <topology evidence="1">Multi-pass membrane protein</topology>
    </subcellularLocation>
</comment>
<feature type="compositionally biased region" description="Polar residues" evidence="10">
    <location>
        <begin position="1157"/>
        <end position="1169"/>
    </location>
</feature>
<evidence type="ECO:0000256" key="10">
    <source>
        <dbReference type="SAM" id="MobiDB-lite"/>
    </source>
</evidence>
<keyword evidence="4" id="KW-0328">Glycosyltransferase</keyword>
<keyword evidence="13" id="KW-1185">Reference proteome</keyword>
<dbReference type="EC" id="2.4.1.16" evidence="2"/>
<protein>
    <recommendedName>
        <fullName evidence="2">chitin synthase</fullName>
        <ecNumber evidence="2">2.4.1.16</ecNumber>
    </recommendedName>
</protein>
<evidence type="ECO:0000256" key="9">
    <source>
        <dbReference type="ARBA" id="ARBA00023180"/>
    </source>
</evidence>
<dbReference type="AlphaFoldDB" id="A0A507CEM7"/>
<proteinExistence type="predicted"/>
<dbReference type="InterPro" id="IPR029044">
    <property type="entry name" value="Nucleotide-diphossugar_trans"/>
</dbReference>
<evidence type="ECO:0000256" key="6">
    <source>
        <dbReference type="ARBA" id="ARBA00022692"/>
    </source>
</evidence>
<dbReference type="PANTHER" id="PTHR22914:SF16">
    <property type="entry name" value="CHITIN SYNTHASE 3"/>
    <property type="match status" value="1"/>
</dbReference>
<evidence type="ECO:0000256" key="5">
    <source>
        <dbReference type="ARBA" id="ARBA00022679"/>
    </source>
</evidence>
<name>A0A507CEM7_9FUNG</name>
<keyword evidence="8 11" id="KW-0472">Membrane</keyword>
<keyword evidence="3" id="KW-1003">Cell membrane</keyword>
<feature type="region of interest" description="Disordered" evidence="10">
    <location>
        <begin position="1073"/>
        <end position="1197"/>
    </location>
</feature>
<dbReference type="Proteomes" id="UP000319731">
    <property type="component" value="Unassembled WGS sequence"/>
</dbReference>
<dbReference type="STRING" id="1806994.A0A507CEM7"/>
<dbReference type="EMBL" id="QEAO01000006">
    <property type="protein sequence ID" value="TPX36035.1"/>
    <property type="molecule type" value="Genomic_DNA"/>
</dbReference>
<feature type="transmembrane region" description="Helical" evidence="11">
    <location>
        <begin position="883"/>
        <end position="902"/>
    </location>
</feature>
<dbReference type="SUPFAM" id="SSF53448">
    <property type="entry name" value="Nucleotide-diphospho-sugar transferases"/>
    <property type="match status" value="1"/>
</dbReference>
<dbReference type="GO" id="GO:0004100">
    <property type="term" value="F:chitin synthase activity"/>
    <property type="evidence" value="ECO:0007669"/>
    <property type="project" value="UniProtKB-EC"/>
</dbReference>
<feature type="transmembrane region" description="Helical" evidence="11">
    <location>
        <begin position="909"/>
        <end position="933"/>
    </location>
</feature>
<feature type="transmembrane region" description="Helical" evidence="11">
    <location>
        <begin position="855"/>
        <end position="877"/>
    </location>
</feature>
<evidence type="ECO:0000256" key="7">
    <source>
        <dbReference type="ARBA" id="ARBA00022989"/>
    </source>
</evidence>
<evidence type="ECO:0000256" key="11">
    <source>
        <dbReference type="SAM" id="Phobius"/>
    </source>
</evidence>
<keyword evidence="6 11" id="KW-0812">Transmembrane</keyword>
<keyword evidence="5" id="KW-0808">Transferase</keyword>
<feature type="region of interest" description="Disordered" evidence="10">
    <location>
        <begin position="59"/>
        <end position="128"/>
    </location>
</feature>
<dbReference type="RefSeq" id="XP_031026420.1">
    <property type="nucleotide sequence ID" value="XM_031167640.1"/>
</dbReference>
<dbReference type="OrthoDB" id="370884at2759"/>
<keyword evidence="9" id="KW-0325">Glycoprotein</keyword>
<dbReference type="GO" id="GO:0030428">
    <property type="term" value="C:cell septum"/>
    <property type="evidence" value="ECO:0007669"/>
    <property type="project" value="TreeGrafter"/>
</dbReference>
<reference evidence="12 13" key="1">
    <citation type="journal article" date="2019" name="Sci. Rep.">
        <title>Comparative genomics of chytrid fungi reveal insights into the obligate biotrophic and pathogenic lifestyle of Synchytrium endobioticum.</title>
        <authorList>
            <person name="van de Vossenberg B.T.L.H."/>
            <person name="Warris S."/>
            <person name="Nguyen H.D.T."/>
            <person name="van Gent-Pelzer M.P.E."/>
            <person name="Joly D.L."/>
            <person name="van de Geest H.C."/>
            <person name="Bonants P.J.M."/>
            <person name="Smith D.S."/>
            <person name="Levesque C.A."/>
            <person name="van der Lee T.A.J."/>
        </authorList>
    </citation>
    <scope>NUCLEOTIDE SEQUENCE [LARGE SCALE GENOMIC DNA]</scope>
    <source>
        <strain evidence="12 13">JEL517</strain>
    </source>
</reference>
<dbReference type="GeneID" id="42002937"/>
<feature type="transmembrane region" description="Helical" evidence="11">
    <location>
        <begin position="144"/>
        <end position="167"/>
    </location>
</feature>
<organism evidence="12 13">
    <name type="scientific">Synchytrium microbalum</name>
    <dbReference type="NCBI Taxonomy" id="1806994"/>
    <lineage>
        <taxon>Eukaryota</taxon>
        <taxon>Fungi</taxon>
        <taxon>Fungi incertae sedis</taxon>
        <taxon>Chytridiomycota</taxon>
        <taxon>Chytridiomycota incertae sedis</taxon>
        <taxon>Chytridiomycetes</taxon>
        <taxon>Synchytriales</taxon>
        <taxon>Synchytriaceae</taxon>
        <taxon>Synchytrium</taxon>
    </lineage>
</organism>
<evidence type="ECO:0000313" key="13">
    <source>
        <dbReference type="Proteomes" id="UP000319731"/>
    </source>
</evidence>
<sequence length="1197" mass="133589">MVYDASPFHHEDESTFYSNDNQSLKTPPRAMQHDTLDNKYPMQPIIDSDNPFASHFAERKRQKNVGSNNPSRTISLRRGANRSMNRPNRAPSMRRVQPMLRGEDEPPPLARAGATSSRKNNDGLDAGATLSRKTPIMKRKQVTWWTHLSLLATCCFPPSFLMVLGLRNEPIRQAWREKVALCLVIFLLCASVGFLTFFLRALLCNGLGDIDGLSLFNQTYIWPKPLANLAGVLIINTYVYDYDKVYAVLGAYYGFTDEWRGADISRMFPPGSDSCVRFFPGNYNCSIPGPHGGPSIPAAGQQCPSLSSLSRVKPAYRLMMSWDDLYQTKADPHRLTAFDGAIVNLTAYSIDPYGGFANGLSQATARLAVAPGRDMTKSAYSNEDSLDTFACMRQRYRVASLDSDTAGCFFSFVIFILILVTVGTLLAVRFAMALVFYWCISGRLTRQVNPGVKTDRKFASRFTSRGADRFEFKANPSGLDDEQGEPPVIMFVTAYSEEELALQLSLSALVDSDYPDGRKLLFVVCDGVVTGSGNTKSTPEMVLQHIQLEESFGIPNHQSYLAIAEGARQLNMAKVFGGWYKNNIGHYVPTIVVIKTGAPFERSDPKSGNRGKRDSQLILMNFLSRAVLDDRMTPLDYELYWKIEALTGRQPDSFELIMMVDADTRVNADSMAHMANAMRNDPQIIGLCGETRIANKRTSWVTLIQVFEYYISHHLGKGFESVFGGVTCLPGCFCMYRIKAPKGEQGYWVPLLINPDIVEEYSENIVDTLHKKNLLLLGEDRFLTTLMLRNFPHRKTVFLPQAICHTTVPDTFRVLLSQRRRWINSTIHNLMELMLVKDLCGIFCFSMQFVVMLELLGTLVLPAAVVFTVLLIVNTIITSKPDWFTLAMFMGVLVLPAILIFITTRKMVYLFYMVFYLMAIPIWNLILPLYAWWHFDDFRWGETRKAHGDKATGHDEDEGEFDSSKIVLMRLSEWEKERRDRLTATGKPITRVINPQYNSSHAGMAPSEAALAPGYRSQPGALKSALRINTPATTTYSAYSSTTASSSTMTMPPTTAMPMTHITYAPPPRVTPTVAAPPLPTPTSVYREHDRSSGGVRDSVYANELERMLDASPSSPVMTAPVRSTSNSNSSSSSSSNIPAHVALPPPTRVWNAGGVTMNTMDSAQSKASWESRNDGDLMSPSGISGWESLERMLQQQ</sequence>
<feature type="compositionally biased region" description="Polar residues" evidence="10">
    <location>
        <begin position="64"/>
        <end position="74"/>
    </location>
</feature>
<dbReference type="CDD" id="cd04190">
    <property type="entry name" value="Chitin_synth_C"/>
    <property type="match status" value="1"/>
</dbReference>
<feature type="transmembrane region" description="Helical" evidence="11">
    <location>
        <begin position="179"/>
        <end position="199"/>
    </location>
</feature>
<dbReference type="InterPro" id="IPR004835">
    <property type="entry name" value="Chitin_synth"/>
</dbReference>
<feature type="transmembrane region" description="Helical" evidence="11">
    <location>
        <begin position="409"/>
        <end position="440"/>
    </location>
</feature>
<evidence type="ECO:0000256" key="1">
    <source>
        <dbReference type="ARBA" id="ARBA00004651"/>
    </source>
</evidence>
<evidence type="ECO:0000256" key="8">
    <source>
        <dbReference type="ARBA" id="ARBA00023136"/>
    </source>
</evidence>
<feature type="compositionally biased region" description="Low complexity" evidence="10">
    <location>
        <begin position="1124"/>
        <end position="1137"/>
    </location>
</feature>
<dbReference type="PANTHER" id="PTHR22914">
    <property type="entry name" value="CHITIN SYNTHASE"/>
    <property type="match status" value="1"/>
</dbReference>
<dbReference type="GO" id="GO:0006031">
    <property type="term" value="P:chitin biosynthetic process"/>
    <property type="evidence" value="ECO:0007669"/>
    <property type="project" value="TreeGrafter"/>
</dbReference>
<gene>
    <name evidence="12" type="ORF">SmJEL517_g01712</name>
</gene>
<evidence type="ECO:0000256" key="3">
    <source>
        <dbReference type="ARBA" id="ARBA00022475"/>
    </source>
</evidence>
<evidence type="ECO:0000313" key="12">
    <source>
        <dbReference type="EMBL" id="TPX36035.1"/>
    </source>
</evidence>
<feature type="region of interest" description="Disordered" evidence="10">
    <location>
        <begin position="1"/>
        <end position="33"/>
    </location>
</feature>
<keyword evidence="7 11" id="KW-1133">Transmembrane helix</keyword>
<feature type="compositionally biased region" description="Polar residues" evidence="10">
    <location>
        <begin position="15"/>
        <end position="25"/>
    </location>
</feature>
<evidence type="ECO:0000256" key="2">
    <source>
        <dbReference type="ARBA" id="ARBA00012543"/>
    </source>
</evidence>
<evidence type="ECO:0000256" key="4">
    <source>
        <dbReference type="ARBA" id="ARBA00022676"/>
    </source>
</evidence>